<keyword evidence="1" id="KW-0472">Membrane</keyword>
<feature type="transmembrane region" description="Helical" evidence="1">
    <location>
        <begin position="6"/>
        <end position="28"/>
    </location>
</feature>
<keyword evidence="1" id="KW-1133">Transmembrane helix</keyword>
<proteinExistence type="predicted"/>
<dbReference type="EMBL" id="VSWC01000119">
    <property type="protein sequence ID" value="KAA1082608.1"/>
    <property type="molecule type" value="Genomic_DNA"/>
</dbReference>
<evidence type="ECO:0000256" key="1">
    <source>
        <dbReference type="SAM" id="Phobius"/>
    </source>
</evidence>
<gene>
    <name evidence="2" type="ORF">PGT21_008214</name>
    <name evidence="3" type="ORF">PGTUg99_019066</name>
</gene>
<evidence type="ECO:0000313" key="5">
    <source>
        <dbReference type="Proteomes" id="UP000325313"/>
    </source>
</evidence>
<dbReference type="OrthoDB" id="2509325at2759"/>
<dbReference type="Proteomes" id="UP000324748">
    <property type="component" value="Unassembled WGS sequence"/>
</dbReference>
<dbReference type="Proteomes" id="UP000325313">
    <property type="component" value="Unassembled WGS sequence"/>
</dbReference>
<feature type="transmembrane region" description="Helical" evidence="1">
    <location>
        <begin position="49"/>
        <end position="70"/>
    </location>
</feature>
<evidence type="ECO:0000313" key="4">
    <source>
        <dbReference type="Proteomes" id="UP000324748"/>
    </source>
</evidence>
<reference evidence="4 5" key="1">
    <citation type="submission" date="2019-05" db="EMBL/GenBank/DDBJ databases">
        <title>Emergence of the Ug99 lineage of the wheat stem rust pathogen through somatic hybridization.</title>
        <authorList>
            <person name="Li F."/>
            <person name="Upadhyaya N.M."/>
            <person name="Sperschneider J."/>
            <person name="Matny O."/>
            <person name="Nguyen-Phuc H."/>
            <person name="Mago R."/>
            <person name="Raley C."/>
            <person name="Miller M.E."/>
            <person name="Silverstein K.A.T."/>
            <person name="Henningsen E."/>
            <person name="Hirsch C.D."/>
            <person name="Visser B."/>
            <person name="Pretorius Z.A."/>
            <person name="Steffenson B.J."/>
            <person name="Schwessinger B."/>
            <person name="Dodds P.N."/>
            <person name="Figueroa M."/>
        </authorList>
    </citation>
    <scope>NUCLEOTIDE SEQUENCE [LARGE SCALE GENOMIC DNA]</scope>
    <source>
        <strain evidence="2">21-0</strain>
        <strain evidence="3 5">Ug99</strain>
    </source>
</reference>
<evidence type="ECO:0000313" key="3">
    <source>
        <dbReference type="EMBL" id="KAA1133498.1"/>
    </source>
</evidence>
<keyword evidence="4" id="KW-1185">Reference proteome</keyword>
<protein>
    <submittedName>
        <fullName evidence="3">Uncharacterized protein</fullName>
    </submittedName>
</protein>
<dbReference type="EMBL" id="VDEP01000071">
    <property type="protein sequence ID" value="KAA1133498.1"/>
    <property type="molecule type" value="Genomic_DNA"/>
</dbReference>
<accession>A0A5B0S6R3</accession>
<name>A0A5B0S6R3_PUCGR</name>
<sequence length="146" mass="16750">MWLKWPMASATCIWTQFHLSTIVIVYFSPTLPLLSNTRCKNRILRHSSAVSSFNIMNIIKLACFALAVAFKLETVESKDCGGAPGWEHACIFDHYTDKIRKKVYRAENVRCRREEIDICCPPGKLVDLKFVLVEQAWKMHCEGQAI</sequence>
<dbReference type="AlphaFoldDB" id="A0A5B0S6R3"/>
<comment type="caution">
    <text evidence="3">The sequence shown here is derived from an EMBL/GenBank/DDBJ whole genome shotgun (WGS) entry which is preliminary data.</text>
</comment>
<evidence type="ECO:0000313" key="2">
    <source>
        <dbReference type="EMBL" id="KAA1082608.1"/>
    </source>
</evidence>
<organism evidence="3 5">
    <name type="scientific">Puccinia graminis f. sp. tritici</name>
    <dbReference type="NCBI Taxonomy" id="56615"/>
    <lineage>
        <taxon>Eukaryota</taxon>
        <taxon>Fungi</taxon>
        <taxon>Dikarya</taxon>
        <taxon>Basidiomycota</taxon>
        <taxon>Pucciniomycotina</taxon>
        <taxon>Pucciniomycetes</taxon>
        <taxon>Pucciniales</taxon>
        <taxon>Pucciniaceae</taxon>
        <taxon>Puccinia</taxon>
    </lineage>
</organism>
<keyword evidence="1" id="KW-0812">Transmembrane</keyword>